<organism evidence="4">
    <name type="scientific">Perkinsus olseni</name>
    <name type="common">Perkinsus atlanticus</name>
    <dbReference type="NCBI Taxonomy" id="32597"/>
    <lineage>
        <taxon>Eukaryota</taxon>
        <taxon>Sar</taxon>
        <taxon>Alveolata</taxon>
        <taxon>Perkinsozoa</taxon>
        <taxon>Perkinsea</taxon>
        <taxon>Perkinsida</taxon>
        <taxon>Perkinsidae</taxon>
        <taxon>Perkinsus</taxon>
    </lineage>
</organism>
<keyword evidence="3" id="KW-0408">Iron</keyword>
<name>A0A2K8DNQ6_PEROL</name>
<dbReference type="Gene3D" id="2.60.120.620">
    <property type="entry name" value="q2cbj1_9rhob like domain"/>
    <property type="match status" value="1"/>
</dbReference>
<reference evidence="4" key="2">
    <citation type="journal article" date="2018" name="Genome Biol. Evol.">
        <title>Distribution and Evolution of Peroxisomes in Alveolates (Apicomplexa, Dinoflagellates, Ciliates).</title>
        <authorList>
            <person name="Ludewig-Klingner A.-K."/>
            <person name="Michael V."/>
            <person name="Jarek M."/>
            <person name="Brinkmann H."/>
            <person name="Petersen J."/>
        </authorList>
    </citation>
    <scope>NUCLEOTIDE SEQUENCE</scope>
    <source>
        <strain evidence="4">PRA-181</strain>
    </source>
</reference>
<dbReference type="Proteomes" id="UP000570595">
    <property type="component" value="Unassembled WGS sequence"/>
</dbReference>
<keyword evidence="4" id="KW-0560">Oxidoreductase</keyword>
<evidence type="ECO:0000313" key="8">
    <source>
        <dbReference type="Proteomes" id="UP000572268"/>
    </source>
</evidence>
<dbReference type="EMBL" id="KR704801">
    <property type="protein sequence ID" value="AND95711.1"/>
    <property type="molecule type" value="mRNA"/>
</dbReference>
<keyword evidence="4" id="KW-0223">Dioxygenase</keyword>
<gene>
    <name evidence="4" type="primary">PHYH</name>
    <name evidence="6" type="ORF">FOL46_002676</name>
    <name evidence="5" type="ORF">FOZ61_003046</name>
</gene>
<evidence type="ECO:0000256" key="1">
    <source>
        <dbReference type="ARBA" id="ARBA00001962"/>
    </source>
</evidence>
<evidence type="ECO:0000256" key="3">
    <source>
        <dbReference type="ARBA" id="ARBA00023004"/>
    </source>
</evidence>
<dbReference type="EC" id="1.14.11.18" evidence="4"/>
<evidence type="ECO:0000256" key="2">
    <source>
        <dbReference type="ARBA" id="ARBA00022723"/>
    </source>
</evidence>
<dbReference type="InterPro" id="IPR008775">
    <property type="entry name" value="Phytyl_CoA_dOase-like"/>
</dbReference>
<dbReference type="GO" id="GO:0048244">
    <property type="term" value="F:phytanoyl-CoA dioxygenase activity"/>
    <property type="evidence" value="ECO:0007669"/>
    <property type="project" value="UniProtKB-EC"/>
</dbReference>
<keyword evidence="2" id="KW-0479">Metal-binding</keyword>
<protein>
    <submittedName>
        <fullName evidence="4">Phytanoyl-CoA dioxygenase domain containing protein</fullName>
        <ecNumber evidence="4">1.14.11.18</ecNumber>
    </submittedName>
</protein>
<evidence type="ECO:0000313" key="7">
    <source>
        <dbReference type="Proteomes" id="UP000570595"/>
    </source>
</evidence>
<reference evidence="7 8" key="3">
    <citation type="submission" date="2020-04" db="EMBL/GenBank/DDBJ databases">
        <title>Perkinsus olseni comparative genomics.</title>
        <authorList>
            <person name="Bogema D.R."/>
        </authorList>
    </citation>
    <scope>NUCLEOTIDE SEQUENCE [LARGE SCALE GENOMIC DNA]</scope>
    <source>
        <strain evidence="5">ATCC PRA-179</strain>
        <strain evidence="6">ATCC PRA-31</strain>
    </source>
</reference>
<dbReference type="GO" id="GO:0046872">
    <property type="term" value="F:metal ion binding"/>
    <property type="evidence" value="ECO:0007669"/>
    <property type="project" value="UniProtKB-KW"/>
</dbReference>
<sequence length="308" mass="34379">MSLTAEELPSFKENGFLVRKAFAAKEEVKEMKEQMAKLLDGWNPEDSVDSVFSTERDQHINNEYFTGSADHIRFFLEPGAVNENGKIRSDIPKAELVNKVGHSLHVDDPVFRKYSTSRKVSEMVRDLGYKDPVLPQSMYIFKQPLIGGAVTSHQDSSFLHTTPRQTCLGMWLALDPATLENGCLWVRPGSHREPLRRVFARSTEEGSPHFVDVNMDIKASPAVAWEGELPASEGEGLRAKGFIPVEVDAGDLVVFPGTIDHLSLPNTSPKQRHTYQLHLVEGPAAGITWSKENWLQYPAGKPFPSLRA</sequence>
<evidence type="ECO:0000313" key="4">
    <source>
        <dbReference type="EMBL" id="AND95711.1"/>
    </source>
</evidence>
<dbReference type="Proteomes" id="UP000572268">
    <property type="component" value="Unassembled WGS sequence"/>
</dbReference>
<dbReference type="AlphaFoldDB" id="A0A2K8DNQ6"/>
<comment type="cofactor">
    <cofactor evidence="1">
        <name>Fe cation</name>
        <dbReference type="ChEBI" id="CHEBI:24875"/>
    </cofactor>
</comment>
<dbReference type="OrthoDB" id="445007at2759"/>
<dbReference type="EMBL" id="JABAHT010000191">
    <property type="protein sequence ID" value="KAF4661650.1"/>
    <property type="molecule type" value="Genomic_DNA"/>
</dbReference>
<evidence type="ECO:0000313" key="5">
    <source>
        <dbReference type="EMBL" id="KAF4661650.1"/>
    </source>
</evidence>
<accession>A0A2K8DNQ6</accession>
<dbReference type="Pfam" id="PF05721">
    <property type="entry name" value="PhyH"/>
    <property type="match status" value="1"/>
</dbReference>
<dbReference type="EMBL" id="JABANN010000188">
    <property type="protein sequence ID" value="KAF4667139.1"/>
    <property type="molecule type" value="Genomic_DNA"/>
</dbReference>
<dbReference type="PANTHER" id="PTHR20883:SF15">
    <property type="entry name" value="PHYTANOYL-COA DIOXYGENASE DOMAIN-CONTAINING PROTEIN 1"/>
    <property type="match status" value="1"/>
</dbReference>
<evidence type="ECO:0000313" key="6">
    <source>
        <dbReference type="EMBL" id="KAF4667139.1"/>
    </source>
</evidence>
<dbReference type="SUPFAM" id="SSF51197">
    <property type="entry name" value="Clavaminate synthase-like"/>
    <property type="match status" value="1"/>
</dbReference>
<reference evidence="4" key="1">
    <citation type="submission" date="2015-05" db="EMBL/GenBank/DDBJ databases">
        <authorList>
            <person name="Wang D.B."/>
            <person name="Wang M."/>
        </authorList>
    </citation>
    <scope>NUCLEOTIDE SEQUENCE</scope>
    <source>
        <strain evidence="4">PRA-181</strain>
    </source>
</reference>
<proteinExistence type="evidence at transcript level"/>
<dbReference type="PANTHER" id="PTHR20883">
    <property type="entry name" value="PHYTANOYL-COA DIOXYGENASE DOMAIN CONTAINING 1"/>
    <property type="match status" value="1"/>
</dbReference>